<keyword evidence="1" id="KW-1133">Transmembrane helix</keyword>
<evidence type="ECO:0008006" key="4">
    <source>
        <dbReference type="Google" id="ProtNLM"/>
    </source>
</evidence>
<dbReference type="OrthoDB" id="9813998at2"/>
<reference evidence="2 3" key="1">
    <citation type="submission" date="2017-04" db="EMBL/GenBank/DDBJ databases">
        <authorList>
            <person name="Afonso C.L."/>
            <person name="Miller P.J."/>
            <person name="Scott M.A."/>
            <person name="Spackman E."/>
            <person name="Goraichik I."/>
            <person name="Dimitrov K.M."/>
            <person name="Suarez D.L."/>
            <person name="Swayne D.E."/>
        </authorList>
    </citation>
    <scope>NUCLEOTIDE SEQUENCE [LARGE SCALE GENOMIC DNA]</scope>
    <source>
        <strain evidence="2 3">DSM 19625</strain>
    </source>
</reference>
<evidence type="ECO:0000256" key="1">
    <source>
        <dbReference type="SAM" id="Phobius"/>
    </source>
</evidence>
<gene>
    <name evidence="2" type="ORF">SAMN04488101_115104</name>
</gene>
<keyword evidence="1" id="KW-0812">Transmembrane</keyword>
<evidence type="ECO:0000313" key="3">
    <source>
        <dbReference type="Proteomes" id="UP000192678"/>
    </source>
</evidence>
<dbReference type="AlphaFoldDB" id="A0A1W2ESX5"/>
<dbReference type="Pfam" id="PF10861">
    <property type="entry name" value="DUF2784"/>
    <property type="match status" value="1"/>
</dbReference>
<feature type="transmembrane region" description="Helical" evidence="1">
    <location>
        <begin position="32"/>
        <end position="53"/>
    </location>
</feature>
<proteinExistence type="predicted"/>
<evidence type="ECO:0000313" key="2">
    <source>
        <dbReference type="EMBL" id="SMD12799.1"/>
    </source>
</evidence>
<protein>
    <recommendedName>
        <fullName evidence="4">DUF2784 domain-containing protein</fullName>
    </recommendedName>
</protein>
<feature type="transmembrane region" description="Helical" evidence="1">
    <location>
        <begin position="6"/>
        <end position="25"/>
    </location>
</feature>
<feature type="transmembrane region" description="Helical" evidence="1">
    <location>
        <begin position="95"/>
        <end position="116"/>
    </location>
</feature>
<dbReference type="EMBL" id="FWYB01000015">
    <property type="protein sequence ID" value="SMD12799.1"/>
    <property type="molecule type" value="Genomic_DNA"/>
</dbReference>
<dbReference type="Proteomes" id="UP000192678">
    <property type="component" value="Unassembled WGS sequence"/>
</dbReference>
<dbReference type="RefSeq" id="WP_084291473.1">
    <property type="nucleotide sequence ID" value="NZ_FWYB01000015.1"/>
</dbReference>
<organism evidence="2 3">
    <name type="scientific">Pedobacter nyackensis</name>
    <dbReference type="NCBI Taxonomy" id="475255"/>
    <lineage>
        <taxon>Bacteria</taxon>
        <taxon>Pseudomonadati</taxon>
        <taxon>Bacteroidota</taxon>
        <taxon>Sphingobacteriia</taxon>
        <taxon>Sphingobacteriales</taxon>
        <taxon>Sphingobacteriaceae</taxon>
        <taxon>Pedobacter</taxon>
    </lineage>
</organism>
<dbReference type="InterPro" id="IPR021218">
    <property type="entry name" value="DUF2784"/>
</dbReference>
<sequence length="124" mass="14300">MYQLFDFFFTVLHLVIIGFNLLGWIWPSTRKLHFIVVLLTAGSWLILGIWYGLGYCPITDWQWQIKEHLGETKLPNSFVKYYADKITGHNLSANFIDAATAISFATAAVLSVYLNFIHKKTNRN</sequence>
<keyword evidence="1" id="KW-0472">Membrane</keyword>
<keyword evidence="3" id="KW-1185">Reference proteome</keyword>
<name>A0A1W2ESX5_9SPHI</name>
<dbReference type="STRING" id="475255.SAMN04488101_115104"/>
<accession>A0A1W2ESX5</accession>